<dbReference type="SMART" id="SM00228">
    <property type="entry name" value="PDZ"/>
    <property type="match status" value="1"/>
</dbReference>
<keyword evidence="4" id="KW-1185">Reference proteome</keyword>
<reference evidence="3" key="1">
    <citation type="submission" date="2022-12" db="EMBL/GenBank/DDBJ databases">
        <authorList>
            <person name="Bing R.G."/>
            <person name="Willard D.J."/>
            <person name="Manesh M.J.H."/>
            <person name="Laemthong T."/>
            <person name="Crosby J.R."/>
            <person name="Kelly R.M."/>
        </authorList>
    </citation>
    <scope>NUCLEOTIDE SEQUENCE</scope>
    <source>
        <strain evidence="3">DSM 8990</strain>
    </source>
</reference>
<name>A0ABY7BMR6_9FIRM</name>
<keyword evidence="1" id="KW-0472">Membrane</keyword>
<dbReference type="Proteomes" id="UP001164909">
    <property type="component" value="Chromosome"/>
</dbReference>
<feature type="domain" description="Peptidase S55" evidence="2">
    <location>
        <begin position="175"/>
        <end position="234"/>
    </location>
</feature>
<protein>
    <submittedName>
        <fullName evidence="3">PDZ domain-containing protein</fullName>
    </submittedName>
</protein>
<feature type="transmembrane region" description="Helical" evidence="1">
    <location>
        <begin position="6"/>
        <end position="23"/>
    </location>
</feature>
<evidence type="ECO:0000256" key="1">
    <source>
        <dbReference type="SAM" id="Phobius"/>
    </source>
</evidence>
<dbReference type="Pfam" id="PF17820">
    <property type="entry name" value="PDZ_6"/>
    <property type="match status" value="1"/>
</dbReference>
<proteinExistence type="predicted"/>
<sequence>MLFAYYILIFFYLIVTPDYLTYYKSDRCITLKTPVFVDITFKNGDISKKTKNHLLFKTNTIYLKNKSNSFSFQLKIGGIPLKTVKISIIEPGNLSVVGKFIGIKLMTNGILVIGYSQVYLENSKPKIPAREAGIQVGDEIICANGQELRSCEQLSEIINSSHGKPVELLVKRKECKKKVKVKPLLSSEGVYKIGLWVRDGTSGIGTLHLSTKQKRYSQLLVMEFQTLIQTYFLI</sequence>
<dbReference type="SUPFAM" id="SSF50156">
    <property type="entry name" value="PDZ domain-like"/>
    <property type="match status" value="1"/>
</dbReference>
<dbReference type="Gene3D" id="2.30.42.10">
    <property type="match status" value="1"/>
</dbReference>
<dbReference type="PROSITE" id="PS51494">
    <property type="entry name" value="SPOIVB"/>
    <property type="match status" value="1"/>
</dbReference>
<organism evidence="3 4">
    <name type="scientific">Caldicellulosiruptor morganii</name>
    <dbReference type="NCBI Taxonomy" id="1387555"/>
    <lineage>
        <taxon>Bacteria</taxon>
        <taxon>Bacillati</taxon>
        <taxon>Bacillota</taxon>
        <taxon>Bacillota incertae sedis</taxon>
        <taxon>Caldicellulosiruptorales</taxon>
        <taxon>Caldicellulosiruptoraceae</taxon>
        <taxon>Caldicellulosiruptor</taxon>
    </lineage>
</organism>
<dbReference type="EMBL" id="CP113865">
    <property type="protein sequence ID" value="WAM32841.1"/>
    <property type="molecule type" value="Genomic_DNA"/>
</dbReference>
<evidence type="ECO:0000259" key="2">
    <source>
        <dbReference type="PROSITE" id="PS51494"/>
    </source>
</evidence>
<gene>
    <name evidence="3" type="ORF">OTK00_001290</name>
</gene>
<dbReference type="InterPro" id="IPR001478">
    <property type="entry name" value="PDZ"/>
</dbReference>
<evidence type="ECO:0000313" key="4">
    <source>
        <dbReference type="Proteomes" id="UP001164909"/>
    </source>
</evidence>
<keyword evidence="1" id="KW-1133">Transmembrane helix</keyword>
<keyword evidence="1" id="KW-0812">Transmembrane</keyword>
<evidence type="ECO:0000313" key="3">
    <source>
        <dbReference type="EMBL" id="WAM32841.1"/>
    </source>
</evidence>
<dbReference type="InterPro" id="IPR041489">
    <property type="entry name" value="PDZ_6"/>
</dbReference>
<dbReference type="RefSeq" id="WP_241765491.1">
    <property type="nucleotide sequence ID" value="NZ_CP113865.1"/>
</dbReference>
<dbReference type="InterPro" id="IPR008763">
    <property type="entry name" value="Peptidase_S55"/>
</dbReference>
<accession>A0ABY7BMR6</accession>
<dbReference type="InterPro" id="IPR036034">
    <property type="entry name" value="PDZ_sf"/>
</dbReference>